<keyword evidence="3" id="KW-0456">Lyase</keyword>
<dbReference type="GO" id="GO:0016830">
    <property type="term" value="F:carbon-carbon lyase activity"/>
    <property type="evidence" value="ECO:0007669"/>
    <property type="project" value="InterPro"/>
</dbReference>
<dbReference type="PANTHER" id="PTHR42735">
    <property type="match status" value="1"/>
</dbReference>
<dbReference type="InterPro" id="IPR002129">
    <property type="entry name" value="PyrdxlP-dep_de-COase"/>
</dbReference>
<evidence type="ECO:0000256" key="1">
    <source>
        <dbReference type="ARBA" id="ARBA00001933"/>
    </source>
</evidence>
<evidence type="ECO:0008006" key="5">
    <source>
        <dbReference type="Google" id="ProtNLM"/>
    </source>
</evidence>
<proteinExistence type="predicted"/>
<dbReference type="GO" id="GO:0019752">
    <property type="term" value="P:carboxylic acid metabolic process"/>
    <property type="evidence" value="ECO:0007669"/>
    <property type="project" value="InterPro"/>
</dbReference>
<dbReference type="EMBL" id="UOEI01000685">
    <property type="protein sequence ID" value="VAW09143.1"/>
    <property type="molecule type" value="Genomic_DNA"/>
</dbReference>
<feature type="non-terminal residue" evidence="4">
    <location>
        <position position="235"/>
    </location>
</feature>
<evidence type="ECO:0000313" key="4">
    <source>
        <dbReference type="EMBL" id="VAW09143.1"/>
    </source>
</evidence>
<dbReference type="GO" id="GO:0030170">
    <property type="term" value="F:pyridoxal phosphate binding"/>
    <property type="evidence" value="ECO:0007669"/>
    <property type="project" value="InterPro"/>
</dbReference>
<dbReference type="AlphaFoldDB" id="A0A3B0SYV9"/>
<evidence type="ECO:0000256" key="2">
    <source>
        <dbReference type="ARBA" id="ARBA00022898"/>
    </source>
</evidence>
<name>A0A3B0SYV9_9ZZZZ</name>
<dbReference type="InterPro" id="IPR015424">
    <property type="entry name" value="PyrdxlP-dep_Trfase"/>
</dbReference>
<evidence type="ECO:0000256" key="3">
    <source>
        <dbReference type="ARBA" id="ARBA00023239"/>
    </source>
</evidence>
<comment type="cofactor">
    <cofactor evidence="1">
        <name>pyridoxal 5'-phosphate</name>
        <dbReference type="ChEBI" id="CHEBI:597326"/>
    </cofactor>
</comment>
<accession>A0A3B0SYV9</accession>
<keyword evidence="2" id="KW-0663">Pyridoxal phosphate</keyword>
<dbReference type="Pfam" id="PF00282">
    <property type="entry name" value="Pyridoxal_deC"/>
    <property type="match status" value="1"/>
</dbReference>
<gene>
    <name evidence="4" type="ORF">MNBD_ACTINO01-975</name>
</gene>
<reference evidence="4" key="1">
    <citation type="submission" date="2018-06" db="EMBL/GenBank/DDBJ databases">
        <authorList>
            <person name="Zhirakovskaya E."/>
        </authorList>
    </citation>
    <scope>NUCLEOTIDE SEQUENCE</scope>
</reference>
<organism evidence="4">
    <name type="scientific">hydrothermal vent metagenome</name>
    <dbReference type="NCBI Taxonomy" id="652676"/>
    <lineage>
        <taxon>unclassified sequences</taxon>
        <taxon>metagenomes</taxon>
        <taxon>ecological metagenomes</taxon>
    </lineage>
</organism>
<dbReference type="InterPro" id="IPR015421">
    <property type="entry name" value="PyrdxlP-dep_Trfase_major"/>
</dbReference>
<protein>
    <recommendedName>
        <fullName evidence="5">Aspartate aminotransferase family protein</fullName>
    </recommendedName>
</protein>
<dbReference type="SUPFAM" id="SSF53383">
    <property type="entry name" value="PLP-dependent transferases"/>
    <property type="match status" value="1"/>
</dbReference>
<sequence>MEDSRSIDDVVAELQAIAVKDGEWGFGRAFTYVFDGPDLGALTAEAMCLFSGSNGLDPTAFPSFVRFENDLVAFARSILSGDDQVVGSVTSGGTESIILATKAARDALRATGVQGRFNIVLPITGHAAFHKAAAYLDLDVRATAVDEGFRAVPEAVADAIDERTALVVASAPSYTHGVVDPVAEVGRVAKETGRWFHVDACVGGMVLPFLDDTPDFDFSIDAVDSISMDLHKYGY</sequence>
<dbReference type="PANTHER" id="PTHR42735:SF6">
    <property type="entry name" value="SPHINGOSINE-1-PHOSPHATE LYASE 1"/>
    <property type="match status" value="1"/>
</dbReference>
<dbReference type="InterPro" id="IPR050477">
    <property type="entry name" value="GrpII_AminoAcid_Decarb"/>
</dbReference>
<dbReference type="Gene3D" id="3.40.640.10">
    <property type="entry name" value="Type I PLP-dependent aspartate aminotransferase-like (Major domain)"/>
    <property type="match status" value="1"/>
</dbReference>